<evidence type="ECO:0000313" key="3">
    <source>
        <dbReference type="Proteomes" id="UP000294723"/>
    </source>
</evidence>
<dbReference type="GO" id="GO:0000271">
    <property type="term" value="P:polysaccharide biosynthetic process"/>
    <property type="evidence" value="ECO:0007669"/>
    <property type="project" value="InterPro"/>
</dbReference>
<gene>
    <name evidence="2" type="ORF">E1202_15075</name>
</gene>
<organism evidence="2 3">
    <name type="scientific">Saccharopolyspora karakumensis</name>
    <dbReference type="NCBI Taxonomy" id="2530386"/>
    <lineage>
        <taxon>Bacteria</taxon>
        <taxon>Bacillati</taxon>
        <taxon>Actinomycetota</taxon>
        <taxon>Actinomycetes</taxon>
        <taxon>Pseudonocardiales</taxon>
        <taxon>Pseudonocardiaceae</taxon>
        <taxon>Saccharopolyspora</taxon>
    </lineage>
</organism>
<dbReference type="AlphaFoldDB" id="A0A4R5BRF8"/>
<dbReference type="PIRSF" id="PIRSF500136">
    <property type="entry name" value="UDP_ManNAc_DH"/>
    <property type="match status" value="1"/>
</dbReference>
<comment type="caution">
    <text evidence="2">The sequence shown here is derived from an EMBL/GenBank/DDBJ whole genome shotgun (WGS) entry which is preliminary data.</text>
</comment>
<reference evidence="2 3" key="1">
    <citation type="submission" date="2019-03" db="EMBL/GenBank/DDBJ databases">
        <title>Draft genome sequences of novel Actinobacteria.</title>
        <authorList>
            <person name="Sahin N."/>
            <person name="Ay H."/>
            <person name="Saygin H."/>
        </authorList>
    </citation>
    <scope>NUCLEOTIDE SEQUENCE [LARGE SCALE GENOMIC DNA]</scope>
    <source>
        <strain evidence="2 3">5K548</strain>
    </source>
</reference>
<dbReference type="EMBL" id="SMLA01000019">
    <property type="protein sequence ID" value="TDD88126.1"/>
    <property type="molecule type" value="Genomic_DNA"/>
</dbReference>
<dbReference type="GO" id="GO:0051287">
    <property type="term" value="F:NAD binding"/>
    <property type="evidence" value="ECO:0007669"/>
    <property type="project" value="InterPro"/>
</dbReference>
<dbReference type="GO" id="GO:0016616">
    <property type="term" value="F:oxidoreductase activity, acting on the CH-OH group of donors, NAD or NADP as acceptor"/>
    <property type="evidence" value="ECO:0007669"/>
    <property type="project" value="InterPro"/>
</dbReference>
<proteinExistence type="predicted"/>
<sequence>MFVVIAVPMPAGGEDVHVAFSPEHVDPGVSGEGRYATPRVVGGVTEECGRRAEAVMNAAMGSIAARPRRVVDRARQLLADRGKRVTGAQVLVLGVAYKPGVADVRESPALEIMTELAGLGVDVTYADPHVPTVRLGETALQSSDQVESQEWDLVIVHTVHPGQDPSWLGGQNAVLDTTYRLGPELRCARL</sequence>
<dbReference type="InterPro" id="IPR036220">
    <property type="entry name" value="UDP-Glc/GDP-Man_DH_C_sf"/>
</dbReference>
<dbReference type="PANTHER" id="PTHR43491:SF1">
    <property type="entry name" value="UDP-N-ACETYL-D-MANNOSAMINE DEHYDROGENASE"/>
    <property type="match status" value="1"/>
</dbReference>
<name>A0A4R5BRF8_9PSEU</name>
<dbReference type="SMART" id="SM00984">
    <property type="entry name" value="UDPG_MGDP_dh_C"/>
    <property type="match status" value="1"/>
</dbReference>
<dbReference type="Pfam" id="PF03720">
    <property type="entry name" value="UDPG_MGDP_dh_C"/>
    <property type="match status" value="1"/>
</dbReference>
<dbReference type="PIRSF" id="PIRSF000124">
    <property type="entry name" value="UDPglc_GDPman_dh"/>
    <property type="match status" value="1"/>
</dbReference>
<evidence type="ECO:0000313" key="2">
    <source>
        <dbReference type="EMBL" id="TDD88126.1"/>
    </source>
</evidence>
<dbReference type="InterPro" id="IPR017476">
    <property type="entry name" value="UDP-Glc/GDP-Man"/>
</dbReference>
<accession>A0A4R5BRF8</accession>
<feature type="domain" description="UDP-glucose/GDP-mannose dehydrogenase C-terminal" evidence="1">
    <location>
        <begin position="91"/>
        <end position="183"/>
    </location>
</feature>
<dbReference type="InterPro" id="IPR028359">
    <property type="entry name" value="UDP_ManNAc/GlcNAc_DH"/>
</dbReference>
<dbReference type="GO" id="GO:0016628">
    <property type="term" value="F:oxidoreductase activity, acting on the CH-CH group of donors, NAD or NADP as acceptor"/>
    <property type="evidence" value="ECO:0007669"/>
    <property type="project" value="InterPro"/>
</dbReference>
<keyword evidence="3" id="KW-1185">Reference proteome</keyword>
<protein>
    <recommendedName>
        <fullName evidence="1">UDP-glucose/GDP-mannose dehydrogenase C-terminal domain-containing protein</fullName>
    </recommendedName>
</protein>
<dbReference type="SUPFAM" id="SSF52413">
    <property type="entry name" value="UDP-glucose/GDP-mannose dehydrogenase C-terminal domain"/>
    <property type="match status" value="1"/>
</dbReference>
<dbReference type="Gene3D" id="3.40.50.720">
    <property type="entry name" value="NAD(P)-binding Rossmann-like Domain"/>
    <property type="match status" value="1"/>
</dbReference>
<dbReference type="InterPro" id="IPR014027">
    <property type="entry name" value="UDP-Glc/GDP-Man_DH_C"/>
</dbReference>
<dbReference type="PANTHER" id="PTHR43491">
    <property type="entry name" value="UDP-N-ACETYL-D-MANNOSAMINE DEHYDROGENASE"/>
    <property type="match status" value="1"/>
</dbReference>
<dbReference type="Proteomes" id="UP000294723">
    <property type="component" value="Unassembled WGS sequence"/>
</dbReference>
<evidence type="ECO:0000259" key="1">
    <source>
        <dbReference type="SMART" id="SM00984"/>
    </source>
</evidence>